<name>A0A024H8V6_9MICC</name>
<dbReference type="InterPro" id="IPR006059">
    <property type="entry name" value="SBP"/>
</dbReference>
<feature type="chain" id="PRO_5039341357" evidence="1">
    <location>
        <begin position="24"/>
        <end position="442"/>
    </location>
</feature>
<evidence type="ECO:0000313" key="2">
    <source>
        <dbReference type="EMBL" id="CCQ48219.1"/>
    </source>
</evidence>
<feature type="signal peptide" evidence="1">
    <location>
        <begin position="1"/>
        <end position="23"/>
    </location>
</feature>
<dbReference type="PANTHER" id="PTHR43649:SF14">
    <property type="entry name" value="BLR3389 PROTEIN"/>
    <property type="match status" value="1"/>
</dbReference>
<dbReference type="InterPro" id="IPR006311">
    <property type="entry name" value="TAT_signal"/>
</dbReference>
<dbReference type="PANTHER" id="PTHR43649">
    <property type="entry name" value="ARABINOSE-BINDING PROTEIN-RELATED"/>
    <property type="match status" value="1"/>
</dbReference>
<dbReference type="Gene3D" id="3.40.190.10">
    <property type="entry name" value="Periplasmic binding protein-like II"/>
    <property type="match status" value="2"/>
</dbReference>
<evidence type="ECO:0000256" key="1">
    <source>
        <dbReference type="SAM" id="SignalP"/>
    </source>
</evidence>
<accession>A0A024H8V6</accession>
<dbReference type="STRING" id="861266.ARTSIC4J27_4221"/>
<proteinExistence type="predicted"/>
<organism evidence="2 3">
    <name type="scientific">Pseudarthrobacter siccitolerans</name>
    <dbReference type="NCBI Taxonomy" id="861266"/>
    <lineage>
        <taxon>Bacteria</taxon>
        <taxon>Bacillati</taxon>
        <taxon>Actinomycetota</taxon>
        <taxon>Actinomycetes</taxon>
        <taxon>Micrococcales</taxon>
        <taxon>Micrococcaceae</taxon>
        <taxon>Pseudarthrobacter</taxon>
    </lineage>
</organism>
<reference evidence="3" key="1">
    <citation type="journal article" date="2014" name="Genome Announc.">
        <title>Genome Sequence of Arthrobacter siccitolerans 4J27, a Xeroprotectant-Producing Desiccation-Tolerant Microorganism.</title>
        <authorList>
            <person name="Manzanera M."/>
            <person name="Santa-Cruz-Calvo L."/>
            <person name="Vilchez J.I."/>
            <person name="Garcia-Fontana C."/>
            <person name="Silva-Castro G.A."/>
            <person name="Calvo C."/>
            <person name="Gonzalez-Lopez J."/>
        </authorList>
    </citation>
    <scope>NUCLEOTIDE SEQUENCE [LARGE SCALE GENOMIC DNA]</scope>
    <source>
        <strain evidence="3">4J27</strain>
    </source>
</reference>
<dbReference type="OrthoDB" id="8317736at2"/>
<gene>
    <name evidence="2" type="ORF">ARTSIC4J27_4221</name>
</gene>
<dbReference type="Pfam" id="PF01547">
    <property type="entry name" value="SBP_bac_1"/>
    <property type="match status" value="1"/>
</dbReference>
<keyword evidence="1" id="KW-0732">Signal</keyword>
<dbReference type="PROSITE" id="PS51318">
    <property type="entry name" value="TAT"/>
    <property type="match status" value="1"/>
</dbReference>
<keyword evidence="3" id="KW-1185">Reference proteome</keyword>
<dbReference type="SUPFAM" id="SSF53850">
    <property type="entry name" value="Periplasmic binding protein-like II"/>
    <property type="match status" value="1"/>
</dbReference>
<sequence length="442" mass="47517">MKQPQTSRRSFLALAALTPFAVAATTACGTSGPGTSSAGGGASMWYLSGEPNETTMQKAVDAFNSANADNKIAVTYFQNDAYKTKIKTAIGAGQAPTIIYGWGGGTLKTYAEANQVDDLTGWFDENPDLKEKFFPASFGAATVNGKIYALPNQYVAPIVLFYNKELFEKAGVQPPKTWDDIMSLVKTFNDMGVAPFSLGGQSRWTSMMWLEYLLDRIGGPVVFTAIFEGKPNAWLDPAVIETGTKIQELVSAEGFIKGFSSITADSNADQALLFTGKAAMMLHGSWTYGAMKKGGQNFVQDGNLGFVQFPTVAGGKGDPKNGVGNPAQYMSISSKASDKEKESAKKFFKDGILTETVIDTYINSGSVPIVNGIEDKLNTSPDKDFLNFVYGMAKNAPSFQQSWDQALSPTAAEALLNNIDQLFLKSITPQQFAENMNATLGK</sequence>
<protein>
    <submittedName>
        <fullName evidence="2">Tat (Twin-arginine translocation) pathway signal sequence domain protein</fullName>
    </submittedName>
</protein>
<dbReference type="PROSITE" id="PS51257">
    <property type="entry name" value="PROKAR_LIPOPROTEIN"/>
    <property type="match status" value="1"/>
</dbReference>
<dbReference type="Proteomes" id="UP000035722">
    <property type="component" value="Unassembled WGS sequence"/>
</dbReference>
<comment type="caution">
    <text evidence="2">The sequence shown here is derived from an EMBL/GenBank/DDBJ whole genome shotgun (WGS) entry which is preliminary data.</text>
</comment>
<dbReference type="EMBL" id="CAQI01000059">
    <property type="protein sequence ID" value="CCQ48219.1"/>
    <property type="molecule type" value="Genomic_DNA"/>
</dbReference>
<dbReference type="InterPro" id="IPR050490">
    <property type="entry name" value="Bact_solute-bd_prot1"/>
</dbReference>
<dbReference type="RefSeq" id="WP_050057029.1">
    <property type="nucleotide sequence ID" value="NZ_CAQI01000059.1"/>
</dbReference>
<evidence type="ECO:0000313" key="3">
    <source>
        <dbReference type="Proteomes" id="UP000035722"/>
    </source>
</evidence>
<dbReference type="AlphaFoldDB" id="A0A024H8V6"/>